<dbReference type="Pfam" id="PF00485">
    <property type="entry name" value="PRK"/>
    <property type="match status" value="1"/>
</dbReference>
<protein>
    <recommendedName>
        <fullName evidence="2">CYTH domain-containing protein</fullName>
    </recommendedName>
</protein>
<dbReference type="Pfam" id="PF01928">
    <property type="entry name" value="CYTH"/>
    <property type="match status" value="1"/>
</dbReference>
<dbReference type="PROSITE" id="PS51707">
    <property type="entry name" value="CYTH"/>
    <property type="match status" value="1"/>
</dbReference>
<dbReference type="GO" id="GO:0016301">
    <property type="term" value="F:kinase activity"/>
    <property type="evidence" value="ECO:0007669"/>
    <property type="project" value="InterPro"/>
</dbReference>
<dbReference type="STRING" id="3088.A0A383VX24"/>
<dbReference type="Proteomes" id="UP000256970">
    <property type="component" value="Unassembled WGS sequence"/>
</dbReference>
<dbReference type="InterPro" id="IPR006083">
    <property type="entry name" value="PRK/URK"/>
</dbReference>
<dbReference type="InterPro" id="IPR027417">
    <property type="entry name" value="P-loop_NTPase"/>
</dbReference>
<dbReference type="GO" id="GO:0005524">
    <property type="term" value="F:ATP binding"/>
    <property type="evidence" value="ECO:0007669"/>
    <property type="project" value="InterPro"/>
</dbReference>
<dbReference type="SUPFAM" id="SSF52540">
    <property type="entry name" value="P-loop containing nucleoside triphosphate hydrolases"/>
    <property type="match status" value="1"/>
</dbReference>
<evidence type="ECO:0000313" key="3">
    <source>
        <dbReference type="EMBL" id="SZX69409.1"/>
    </source>
</evidence>
<dbReference type="InterPro" id="IPR023577">
    <property type="entry name" value="CYTH_domain"/>
</dbReference>
<feature type="domain" description="CYTH" evidence="2">
    <location>
        <begin position="250"/>
        <end position="429"/>
    </location>
</feature>
<dbReference type="PRINTS" id="PR00988">
    <property type="entry name" value="URIDINKINASE"/>
</dbReference>
<dbReference type="Gene3D" id="2.40.320.10">
    <property type="entry name" value="Hypothetical Protein Pfu-838710-001"/>
    <property type="match status" value="1"/>
</dbReference>
<gene>
    <name evidence="3" type="ORF">BQ4739_LOCUS9690</name>
</gene>
<name>A0A383VX24_TETOB</name>
<dbReference type="AlphaFoldDB" id="A0A383VX24"/>
<proteinExistence type="predicted"/>
<sequence>MTGGDRAGAPAKSRGLLKEKLELEKVKTKDGRTRVTLKPIPDDLTFDKGFYVFIRALQLLRSHNEGVVLVGLGGASGSGKTAFSEKVKDFMPGIVVISMDNYNDGSKVVDGNFDDPRLTDYDLLLSNLSDLKAGKSADIPIYDFKQSKRVGFTTTPVPSSRVVVLEGIYALNERLKHLLDLRVSIAGGVHFDLVKRVLRDISRSGQGPEEIIQQITDTVYPMYKAFIEPDLNAAQLKIHNSFNPFTGFMNATYILKAKRQQELSQQAVVAVLGADAVTKTESEMYDIHLLPPNEDPETCASWLRMRNRDGRYTLLFEEWVTEGPFIISPRIQFEVSVRVLGGLMIQFEVSVRVLGGLMSLGYQIGTIMRRTSTIVSGADGVTSVKFDDVEGLGKYVQVQGKDRDKVASTAEALGLTDFIPRSYIEQVQLSKLVDNFQTFTDDVKRRFSMSSNPSAAPDDVYGQSPPLFGGLLGRSPLGGSRGAAGLRGGRFGRHARGSTAAAAAAAAFGDDVDDDEAAEYGGSGLGDEALLSCSAPVRGSRPIAIQPPARKAAAAGGSSSLTSAAANGGDIVSPSSSAAAAAGSTVGCGSIVSAASSIDGNGSPAGSIENGSAAAAAAAAGFPGSAGGAAARVAGVPPSGHIAAGGSGGSESKRTSLLGQQLRRGSNHGSSSSLGGGDAAPAAAAAAPVGTPEGQSGGFVERSERSQRVSAIGTGDFGAEVGVQALRRLQEQMEVVAEGFKRHSGMQLHLDALTHQYKHLNESMAALTAATQALGGCVQQLQQQQQTQQPGQQQASGSSSGSSSIAGSTTAAAAGLGAWLPRSLLQGGSSSSSSVGLGVFGAGVLLGAAAGAALSRAAAAGR</sequence>
<keyword evidence="4" id="KW-1185">Reference proteome</keyword>
<reference evidence="3 4" key="1">
    <citation type="submission" date="2016-10" db="EMBL/GenBank/DDBJ databases">
        <authorList>
            <person name="Cai Z."/>
        </authorList>
    </citation>
    <scope>NUCLEOTIDE SEQUENCE [LARGE SCALE GENOMIC DNA]</scope>
</reference>
<dbReference type="InterPro" id="IPR033469">
    <property type="entry name" value="CYTH-like_dom_sf"/>
</dbReference>
<feature type="region of interest" description="Disordered" evidence="1">
    <location>
        <begin position="641"/>
        <end position="705"/>
    </location>
</feature>
<dbReference type="SUPFAM" id="SSF55154">
    <property type="entry name" value="CYTH-like phosphatases"/>
    <property type="match status" value="1"/>
</dbReference>
<evidence type="ECO:0000259" key="2">
    <source>
        <dbReference type="PROSITE" id="PS51707"/>
    </source>
</evidence>
<dbReference type="CDD" id="cd02028">
    <property type="entry name" value="UMPK_like"/>
    <property type="match status" value="1"/>
</dbReference>
<dbReference type="PANTHER" id="PTHR10285">
    <property type="entry name" value="URIDINE KINASE"/>
    <property type="match status" value="1"/>
</dbReference>
<feature type="compositionally biased region" description="Low complexity" evidence="1">
    <location>
        <begin position="667"/>
        <end position="687"/>
    </location>
</feature>
<evidence type="ECO:0000313" key="4">
    <source>
        <dbReference type="Proteomes" id="UP000256970"/>
    </source>
</evidence>
<dbReference type="Gene3D" id="3.40.50.300">
    <property type="entry name" value="P-loop containing nucleotide triphosphate hydrolases"/>
    <property type="match status" value="1"/>
</dbReference>
<dbReference type="GO" id="GO:0016462">
    <property type="term" value="F:pyrophosphatase activity"/>
    <property type="evidence" value="ECO:0007669"/>
    <property type="project" value="UniProtKB-ARBA"/>
</dbReference>
<dbReference type="EMBL" id="FNXT01000927">
    <property type="protein sequence ID" value="SZX69409.1"/>
    <property type="molecule type" value="Genomic_DNA"/>
</dbReference>
<accession>A0A383VX24</accession>
<organism evidence="3 4">
    <name type="scientific">Tetradesmus obliquus</name>
    <name type="common">Green alga</name>
    <name type="synonym">Acutodesmus obliquus</name>
    <dbReference type="NCBI Taxonomy" id="3088"/>
    <lineage>
        <taxon>Eukaryota</taxon>
        <taxon>Viridiplantae</taxon>
        <taxon>Chlorophyta</taxon>
        <taxon>core chlorophytes</taxon>
        <taxon>Chlorophyceae</taxon>
        <taxon>CS clade</taxon>
        <taxon>Sphaeropleales</taxon>
        <taxon>Scenedesmaceae</taxon>
        <taxon>Tetradesmus</taxon>
    </lineage>
</organism>
<evidence type="ECO:0000256" key="1">
    <source>
        <dbReference type="SAM" id="MobiDB-lite"/>
    </source>
</evidence>